<evidence type="ECO:0000256" key="5">
    <source>
        <dbReference type="SAM" id="SignalP"/>
    </source>
</evidence>
<comment type="caution">
    <text evidence="6">The sequence shown here is derived from an EMBL/GenBank/DDBJ whole genome shotgun (WGS) entry which is preliminary data.</text>
</comment>
<dbReference type="AlphaFoldDB" id="A0A212F3U4"/>
<dbReference type="PROSITE" id="PS51257">
    <property type="entry name" value="PROKAR_LIPOPROTEIN"/>
    <property type="match status" value="1"/>
</dbReference>
<reference evidence="6 7" key="1">
    <citation type="journal article" date="2011" name="Cell">
        <title>The monarch butterfly genome yields insights into long-distance migration.</title>
        <authorList>
            <person name="Zhan S."/>
            <person name="Merlin C."/>
            <person name="Boore J.L."/>
            <person name="Reppert S.M."/>
        </authorList>
    </citation>
    <scope>NUCLEOTIDE SEQUENCE [LARGE SCALE GENOMIC DNA]</scope>
    <source>
        <strain evidence="6">F-2</strain>
    </source>
</reference>
<dbReference type="SUPFAM" id="SSF57362">
    <property type="entry name" value="BPTI-like"/>
    <property type="match status" value="1"/>
</dbReference>
<dbReference type="STRING" id="278856.A0A212F3U4"/>
<dbReference type="EMBL" id="AGBW02010485">
    <property type="protein sequence ID" value="OWR48405.1"/>
    <property type="molecule type" value="Genomic_DNA"/>
</dbReference>
<dbReference type="GO" id="GO:0004867">
    <property type="term" value="F:serine-type endopeptidase inhibitor activity"/>
    <property type="evidence" value="ECO:0007669"/>
    <property type="project" value="UniProtKB-KW"/>
</dbReference>
<dbReference type="CDD" id="cd00109">
    <property type="entry name" value="Kunitz-type"/>
    <property type="match status" value="1"/>
</dbReference>
<evidence type="ECO:0000256" key="1">
    <source>
        <dbReference type="ARBA" id="ARBA00022690"/>
    </source>
</evidence>
<keyword evidence="7" id="KW-1185">Reference proteome</keyword>
<feature type="signal peptide" evidence="5">
    <location>
        <begin position="1"/>
        <end position="16"/>
    </location>
</feature>
<name>A0A212F3U4_DANPL</name>
<evidence type="ECO:0000313" key="7">
    <source>
        <dbReference type="Proteomes" id="UP000007151"/>
    </source>
</evidence>
<dbReference type="PANTHER" id="PTHR10083:SF374">
    <property type="entry name" value="BPTI_KUNITZ INHIBITOR DOMAIN-CONTAINING PROTEIN"/>
    <property type="match status" value="1"/>
</dbReference>
<keyword evidence="5" id="KW-0732">Signal</keyword>
<dbReference type="InterPro" id="IPR036880">
    <property type="entry name" value="Kunitz_BPTI_sf"/>
</dbReference>
<organism evidence="6 7">
    <name type="scientific">Danaus plexippus plexippus</name>
    <dbReference type="NCBI Taxonomy" id="278856"/>
    <lineage>
        <taxon>Eukaryota</taxon>
        <taxon>Metazoa</taxon>
        <taxon>Ecdysozoa</taxon>
        <taxon>Arthropoda</taxon>
        <taxon>Hexapoda</taxon>
        <taxon>Insecta</taxon>
        <taxon>Pterygota</taxon>
        <taxon>Neoptera</taxon>
        <taxon>Endopterygota</taxon>
        <taxon>Lepidoptera</taxon>
        <taxon>Glossata</taxon>
        <taxon>Ditrysia</taxon>
        <taxon>Papilionoidea</taxon>
        <taxon>Nymphalidae</taxon>
        <taxon>Danainae</taxon>
        <taxon>Danaini</taxon>
        <taxon>Danaina</taxon>
        <taxon>Danaus</taxon>
        <taxon>Danaus</taxon>
    </lineage>
</organism>
<dbReference type="GO" id="GO:0005615">
    <property type="term" value="C:extracellular space"/>
    <property type="evidence" value="ECO:0007669"/>
    <property type="project" value="TreeGrafter"/>
</dbReference>
<accession>A0A212F3U4</accession>
<dbReference type="PROSITE" id="PS50279">
    <property type="entry name" value="BPTI_KUNITZ_2"/>
    <property type="match status" value="1"/>
</dbReference>
<proteinExistence type="predicted"/>
<feature type="chain" id="PRO_5043680223" evidence="5">
    <location>
        <begin position="17"/>
        <end position="186"/>
    </location>
</feature>
<evidence type="ECO:0000256" key="3">
    <source>
        <dbReference type="ARBA" id="ARBA00023157"/>
    </source>
</evidence>
<dbReference type="PRINTS" id="PR00759">
    <property type="entry name" value="BASICPTASE"/>
</dbReference>
<dbReference type="Proteomes" id="UP000007151">
    <property type="component" value="Unassembled WGS sequence"/>
</dbReference>
<dbReference type="PROSITE" id="PS00280">
    <property type="entry name" value="BPTI_KUNITZ_1"/>
    <property type="match status" value="1"/>
</dbReference>
<dbReference type="InterPro" id="IPR050098">
    <property type="entry name" value="TFPI/VKTCI-like"/>
</dbReference>
<evidence type="ECO:0000313" key="6">
    <source>
        <dbReference type="EMBL" id="OWR48405.1"/>
    </source>
</evidence>
<evidence type="ECO:0000256" key="2">
    <source>
        <dbReference type="ARBA" id="ARBA00022900"/>
    </source>
</evidence>
<dbReference type="Pfam" id="PF00014">
    <property type="entry name" value="Kunitz_BPTI"/>
    <property type="match status" value="1"/>
</dbReference>
<keyword evidence="1" id="KW-0646">Protease inhibitor</keyword>
<dbReference type="PANTHER" id="PTHR10083">
    <property type="entry name" value="KUNITZ-TYPE PROTEASE INHIBITOR-RELATED"/>
    <property type="match status" value="1"/>
</dbReference>
<dbReference type="KEGG" id="dpl:KGM_202893"/>
<sequence length="186" mass="21200">MRLILLLFCLINFTLACRPAEEIEGPGDNNEEKKNKTQRPKFFSDKPWGGWIPPDDSWKIWVAIWGKENTSMAFDSTEVGRNPEDGWPAYWKGLGKGNSGVPPPPWAYIPENYGRPDFCYLLPVEGDCNKSQHRWGFNPTVNACDQFLYSGCGGNENNFMNRKDCERSCGRTPQTDCDWEAIPKLV</sequence>
<dbReference type="OrthoDB" id="4473401at2759"/>
<keyword evidence="3" id="KW-1015">Disulfide bond</keyword>
<feature type="region of interest" description="Disordered" evidence="4">
    <location>
        <begin position="21"/>
        <end position="42"/>
    </location>
</feature>
<gene>
    <name evidence="6" type="ORF">KGM_202893</name>
</gene>
<dbReference type="InterPro" id="IPR002223">
    <property type="entry name" value="Kunitz_BPTI"/>
</dbReference>
<dbReference type="SMART" id="SM00131">
    <property type="entry name" value="KU"/>
    <property type="match status" value="1"/>
</dbReference>
<dbReference type="Gene3D" id="4.10.410.10">
    <property type="entry name" value="Pancreatic trypsin inhibitor Kunitz domain"/>
    <property type="match status" value="1"/>
</dbReference>
<evidence type="ECO:0000256" key="4">
    <source>
        <dbReference type="SAM" id="MobiDB-lite"/>
    </source>
</evidence>
<protein>
    <submittedName>
        <fullName evidence="6">F-spondin</fullName>
    </submittedName>
</protein>
<dbReference type="eggNOG" id="KOG3544">
    <property type="taxonomic scope" value="Eukaryota"/>
</dbReference>
<keyword evidence="2" id="KW-0722">Serine protease inhibitor</keyword>
<dbReference type="InterPro" id="IPR020901">
    <property type="entry name" value="Prtase_inh_Kunz-CS"/>
</dbReference>